<gene>
    <name evidence="2" type="ORF">ABHF33_14795</name>
</gene>
<feature type="compositionally biased region" description="Polar residues" evidence="1">
    <location>
        <begin position="42"/>
        <end position="55"/>
    </location>
</feature>
<dbReference type="AlphaFoldDB" id="A0AAU7F6I8"/>
<organism evidence="2">
    <name type="scientific">Chitinibacter mangrovi</name>
    <dbReference type="NCBI Taxonomy" id="3153927"/>
    <lineage>
        <taxon>Bacteria</taxon>
        <taxon>Pseudomonadati</taxon>
        <taxon>Pseudomonadota</taxon>
        <taxon>Betaproteobacteria</taxon>
        <taxon>Neisseriales</taxon>
        <taxon>Chitinibacteraceae</taxon>
        <taxon>Chitinibacter</taxon>
    </lineage>
</organism>
<evidence type="ECO:0000313" key="2">
    <source>
        <dbReference type="EMBL" id="XBM00305.1"/>
    </source>
</evidence>
<dbReference type="RefSeq" id="WP_157669557.1">
    <property type="nucleotide sequence ID" value="NZ_CP157355.1"/>
</dbReference>
<dbReference type="EMBL" id="CP157355">
    <property type="protein sequence ID" value="XBM00305.1"/>
    <property type="molecule type" value="Genomic_DNA"/>
</dbReference>
<accession>A0AAU7F6I8</accession>
<evidence type="ECO:0000256" key="1">
    <source>
        <dbReference type="SAM" id="MobiDB-lite"/>
    </source>
</evidence>
<sequence>MDAGLVNAASSAGPSDVAPLMMLKKAMDIQAQTTLSLLQSIPQAPATNNPPNLGQNVDVKA</sequence>
<dbReference type="KEGG" id="cmav:ABHF33_14795"/>
<name>A0AAU7F6I8_9NEIS</name>
<dbReference type="InterPro" id="IPR025906">
    <property type="entry name" value="YjfB_motility"/>
</dbReference>
<protein>
    <submittedName>
        <fullName evidence="2">YjfB family protein</fullName>
    </submittedName>
</protein>
<feature type="region of interest" description="Disordered" evidence="1">
    <location>
        <begin position="42"/>
        <end position="61"/>
    </location>
</feature>
<dbReference type="Pfam" id="PF14070">
    <property type="entry name" value="YjfB_motility"/>
    <property type="match status" value="1"/>
</dbReference>
<reference evidence="2" key="1">
    <citation type="submission" date="2024-05" db="EMBL/GenBank/DDBJ databases">
        <authorList>
            <person name="Yang L."/>
            <person name="Pan L."/>
        </authorList>
    </citation>
    <scope>NUCLEOTIDE SEQUENCE</scope>
    <source>
        <strain evidence="2">FCG-7</strain>
    </source>
</reference>
<proteinExistence type="predicted"/>